<protein>
    <submittedName>
        <fullName evidence="1">Uncharacterized protein</fullName>
    </submittedName>
</protein>
<sequence length="42" mass="4952">MTRWKYNLKVMKMGDEATAKELRLEVMTKTKYDDGREGTKPT</sequence>
<proteinExistence type="evidence at transcript level"/>
<evidence type="ECO:0000313" key="1">
    <source>
        <dbReference type="EMBL" id="ACG27567.1"/>
    </source>
</evidence>
<accession>B6SRT4</accession>
<reference evidence="1" key="1">
    <citation type="journal article" date="2009" name="Plant Mol. Biol.">
        <title>Insights into corn genes derived from large-scale cDNA sequencing.</title>
        <authorList>
            <person name="Alexandrov N.N."/>
            <person name="Brover V.V."/>
            <person name="Freidin S."/>
            <person name="Troukhan M.E."/>
            <person name="Tatarinova T.V."/>
            <person name="Zhang H."/>
            <person name="Swaller T.J."/>
            <person name="Lu Y.P."/>
            <person name="Bouck J."/>
            <person name="Flavell R.B."/>
            <person name="Feldmann K.A."/>
        </authorList>
    </citation>
    <scope>NUCLEOTIDE SEQUENCE</scope>
</reference>
<dbReference type="AlphaFoldDB" id="B6SRT4"/>
<organism evidence="1">
    <name type="scientific">Zea mays</name>
    <name type="common">Maize</name>
    <dbReference type="NCBI Taxonomy" id="4577"/>
    <lineage>
        <taxon>Eukaryota</taxon>
        <taxon>Viridiplantae</taxon>
        <taxon>Streptophyta</taxon>
        <taxon>Embryophyta</taxon>
        <taxon>Tracheophyta</taxon>
        <taxon>Spermatophyta</taxon>
        <taxon>Magnoliopsida</taxon>
        <taxon>Liliopsida</taxon>
        <taxon>Poales</taxon>
        <taxon>Poaceae</taxon>
        <taxon>PACMAD clade</taxon>
        <taxon>Panicoideae</taxon>
        <taxon>Andropogonodae</taxon>
        <taxon>Andropogoneae</taxon>
        <taxon>Tripsacinae</taxon>
        <taxon>Zea</taxon>
    </lineage>
</organism>
<dbReference type="EMBL" id="EU955449">
    <property type="protein sequence ID" value="ACG27567.1"/>
    <property type="molecule type" value="mRNA"/>
</dbReference>
<name>B6SRT4_MAIZE</name>